<gene>
    <name evidence="2" type="ORF">RF55_4393</name>
</gene>
<keyword evidence="3" id="KW-1185">Reference proteome</keyword>
<sequence>MSSPRGNSGPGQWGMAGHVSGHPLVERQIKPKQGEEVRERSPIETCRKTASDTEAREESLKDKGKASSKGLAQEGLMKELKVSLRREITPQQQEGTPQQQKEIFSTLPEKRPGRPVTTGEYEKEKERMAKEAEEKELQKEKDILDPLIKPSLTKLYKEFLERIKDKEKKFRNTLIVDLEAMVSEKTTDIYEVAVNSGTMKETYARQAKEAAADMCAAATVLALKAQNPTATPVYKQLEELRQQMHTLRMENMQLRRMVEKLKGPKKTQTALTLLSTRGDSDVSRDKDLETPTPFRKPLRGKQLSKTRTEKWINETLLPLEGRGVSITQEDRISPHFHL</sequence>
<feature type="compositionally biased region" description="Low complexity" evidence="1">
    <location>
        <begin position="89"/>
        <end position="100"/>
    </location>
</feature>
<dbReference type="AlphaFoldDB" id="A0A0J7NSI7"/>
<feature type="compositionally biased region" description="Basic and acidic residues" evidence="1">
    <location>
        <begin position="76"/>
        <end position="88"/>
    </location>
</feature>
<name>A0A0J7NSI7_LASNI</name>
<protein>
    <submittedName>
        <fullName evidence="2">Uncharacterized protein</fullName>
    </submittedName>
</protein>
<feature type="compositionally biased region" description="Basic and acidic residues" evidence="1">
    <location>
        <begin position="278"/>
        <end position="289"/>
    </location>
</feature>
<feature type="compositionally biased region" description="Basic and acidic residues" evidence="1">
    <location>
        <begin position="24"/>
        <end position="65"/>
    </location>
</feature>
<dbReference type="Proteomes" id="UP000036403">
    <property type="component" value="Unassembled WGS sequence"/>
</dbReference>
<feature type="compositionally biased region" description="Polar residues" evidence="1">
    <location>
        <begin position="266"/>
        <end position="277"/>
    </location>
</feature>
<reference evidence="2 3" key="1">
    <citation type="submission" date="2015-04" db="EMBL/GenBank/DDBJ databases">
        <title>Lasius niger genome sequencing.</title>
        <authorList>
            <person name="Konorov E.A."/>
            <person name="Nikitin M.A."/>
            <person name="Kirill M.V."/>
            <person name="Chang P."/>
        </authorList>
    </citation>
    <scope>NUCLEOTIDE SEQUENCE [LARGE SCALE GENOMIC DNA]</scope>
    <source>
        <tissue evidence="2">Whole</tissue>
    </source>
</reference>
<dbReference type="OrthoDB" id="10645109at2759"/>
<dbReference type="EMBL" id="LBMM01002014">
    <property type="protein sequence ID" value="KMQ95400.1"/>
    <property type="molecule type" value="Genomic_DNA"/>
</dbReference>
<organism evidence="2 3">
    <name type="scientific">Lasius niger</name>
    <name type="common">Black garden ant</name>
    <dbReference type="NCBI Taxonomy" id="67767"/>
    <lineage>
        <taxon>Eukaryota</taxon>
        <taxon>Metazoa</taxon>
        <taxon>Ecdysozoa</taxon>
        <taxon>Arthropoda</taxon>
        <taxon>Hexapoda</taxon>
        <taxon>Insecta</taxon>
        <taxon>Pterygota</taxon>
        <taxon>Neoptera</taxon>
        <taxon>Endopterygota</taxon>
        <taxon>Hymenoptera</taxon>
        <taxon>Apocrita</taxon>
        <taxon>Aculeata</taxon>
        <taxon>Formicoidea</taxon>
        <taxon>Formicidae</taxon>
        <taxon>Formicinae</taxon>
        <taxon>Lasius</taxon>
        <taxon>Lasius</taxon>
    </lineage>
</organism>
<feature type="region of interest" description="Disordered" evidence="1">
    <location>
        <begin position="264"/>
        <end position="305"/>
    </location>
</feature>
<evidence type="ECO:0000313" key="3">
    <source>
        <dbReference type="Proteomes" id="UP000036403"/>
    </source>
</evidence>
<accession>A0A0J7NSI7</accession>
<proteinExistence type="predicted"/>
<dbReference type="PaxDb" id="67767-A0A0J7NSI7"/>
<evidence type="ECO:0000256" key="1">
    <source>
        <dbReference type="SAM" id="MobiDB-lite"/>
    </source>
</evidence>
<comment type="caution">
    <text evidence="2">The sequence shown here is derived from an EMBL/GenBank/DDBJ whole genome shotgun (WGS) entry which is preliminary data.</text>
</comment>
<evidence type="ECO:0000313" key="2">
    <source>
        <dbReference type="EMBL" id="KMQ95400.1"/>
    </source>
</evidence>
<feature type="region of interest" description="Disordered" evidence="1">
    <location>
        <begin position="1"/>
        <end position="125"/>
    </location>
</feature>